<evidence type="ECO:0000256" key="1">
    <source>
        <dbReference type="SAM" id="Coils"/>
    </source>
</evidence>
<feature type="coiled-coil region" evidence="1">
    <location>
        <begin position="778"/>
        <end position="845"/>
    </location>
</feature>
<dbReference type="Proteomes" id="UP001190700">
    <property type="component" value="Unassembled WGS sequence"/>
</dbReference>
<feature type="region of interest" description="Disordered" evidence="2">
    <location>
        <begin position="589"/>
        <end position="622"/>
    </location>
</feature>
<evidence type="ECO:0000313" key="4">
    <source>
        <dbReference type="Proteomes" id="UP001190700"/>
    </source>
</evidence>
<feature type="coiled-coil region" evidence="1">
    <location>
        <begin position="77"/>
        <end position="104"/>
    </location>
</feature>
<feature type="region of interest" description="Disordered" evidence="2">
    <location>
        <begin position="1316"/>
        <end position="1385"/>
    </location>
</feature>
<protein>
    <submittedName>
        <fullName evidence="3">Uncharacterized protein</fullName>
    </submittedName>
</protein>
<evidence type="ECO:0000313" key="3">
    <source>
        <dbReference type="EMBL" id="KAK3284550.1"/>
    </source>
</evidence>
<feature type="coiled-coil region" evidence="1">
    <location>
        <begin position="871"/>
        <end position="1021"/>
    </location>
</feature>
<feature type="compositionally biased region" description="Gly residues" evidence="2">
    <location>
        <begin position="596"/>
        <end position="606"/>
    </location>
</feature>
<reference evidence="3 4" key="1">
    <citation type="journal article" date="2015" name="Genome Biol. Evol.">
        <title>Comparative Genomics of a Bacterivorous Green Alga Reveals Evolutionary Causalities and Consequences of Phago-Mixotrophic Mode of Nutrition.</title>
        <authorList>
            <person name="Burns J.A."/>
            <person name="Paasch A."/>
            <person name="Narechania A."/>
            <person name="Kim E."/>
        </authorList>
    </citation>
    <scope>NUCLEOTIDE SEQUENCE [LARGE SCALE GENOMIC DNA]</scope>
    <source>
        <strain evidence="3 4">PLY_AMNH</strain>
    </source>
</reference>
<keyword evidence="4" id="KW-1185">Reference proteome</keyword>
<name>A0AAE0GUN9_9CHLO</name>
<feature type="coiled-coil region" evidence="1">
    <location>
        <begin position="689"/>
        <end position="737"/>
    </location>
</feature>
<feature type="compositionally biased region" description="Basic and acidic residues" evidence="2">
    <location>
        <begin position="607"/>
        <end position="622"/>
    </location>
</feature>
<feature type="compositionally biased region" description="Low complexity" evidence="2">
    <location>
        <begin position="1349"/>
        <end position="1360"/>
    </location>
</feature>
<feature type="compositionally biased region" description="Basic and acidic residues" evidence="2">
    <location>
        <begin position="190"/>
        <end position="199"/>
    </location>
</feature>
<evidence type="ECO:0000256" key="2">
    <source>
        <dbReference type="SAM" id="MobiDB-lite"/>
    </source>
</evidence>
<feature type="coiled-coil region" evidence="1">
    <location>
        <begin position="547"/>
        <end position="581"/>
    </location>
</feature>
<accession>A0AAE0GUN9</accession>
<feature type="coiled-coil region" evidence="1">
    <location>
        <begin position="1056"/>
        <end position="1137"/>
    </location>
</feature>
<feature type="region of interest" description="Disordered" evidence="2">
    <location>
        <begin position="139"/>
        <end position="199"/>
    </location>
</feature>
<sequence>MTSLPIHYNVSETSRLVEQASETQIQNDALLHELELAQQRLQEKDAIISEVGQELQRVKQARDARSFQSEETTIHALREKSERIAHLEKELLRAEEQARGAYRTAKAVLSTRLEEANEGGVGGHVYNVLREVKDWLQAYGPSDGDPGEARAEARASAPLSPTSSISFSPPCKNTASTRRKATPRLPDATSDDRSEKLAASLEKTRAEAEDLRLQVARLEQAVRLREADLARFVKQVDTLKKALKRVRAERQKYKKEDDGLHGAIGRMKREQQHLVEDVARQREEAARQAQQAVDIAKREVQNSQRDIETAQKEALMWKMRAQDENNNMQRTRTMAEEAKQVCGRVEAEARRAEHGAQAIQMQLNGRMEEANRAVKRLQGELKREKELSKQTQEDLNKAQRNPLHLEKAKIEWEKRLHEENIKMQKKVDKATREVEKWKEAATRSCQVAEEARGALVGQTKFKTKAEDEVKALGHRGDVLQTELRALQVEHKKLQSWKIAIGAEVVGPLTGWHTQREGIESLEEDLPPPMLGKAVRKLIQAQGEMYPLKSKVAQLAETDRLRKSAEEEVQRLQGTVSSLQNVLQAAGDDLDTLTKRPGGGRARGGAGKHQDAREAEETSAELHRMERVAWQERITLMESMLKQSHEGTQKEIDGRSAVENELVATSGALSSLQSRYKGLKEQNGVTEEALRRETAESTKAQQRCTELEARVRDAEDTLRQHREHAENMQGAVEEHRAAAVSATQAVVAAQAQVEQLRLDSQQRLSAMRAEKEEAVSNAAQEHAAAALQVKAEKEEALRERDVAVLQAQRSAEERIREMERTTEKSLQKCKRARDEALAMAEQARTEYHHMEHSGALDASRMADEAASCRAREEEARQSLQEAQGALREANAAMERERRDAQEALSRERRELERLQGMVAALEGEKSGVEQAASAAEAKLLGDLSQAKAAAARLEIEKTAAEAEVQALREVGARGSMSHVAALEHKMEAELKGQEVRQLREMVAQLQTRADAAVEEKQLAAAQAVAAVEGAEKRLRREGEAHSEQLQAVVSSQAVQAREKWEAERQALESALQHELSRAQHAAEAQIMRTKAEAEAEMVQLRAKLAMAETEENSLREREQQVKAAQQDAQQRAKQLHEEVESVKDCQRANLLRTGQALREAKRLQEIVHKQASVMEKQNNRIQELAAVPTMPEAHGLDAAGFALPIVGPAEIPVRQMQPEQARPHSHSRAAQIAPSHDLYHSQLQQLQPQMQRCQQSYLTQPAHTSYPLPPSELLLQQQPQKQQLPPRGYTPVLPPHAQNVTTSQALLSTDLEYPSHHTAFSQFHPPHQLPPQLSLQPNPTLPPQYHAALHPHQPHQIHTQHLAAPHQLQGQPGHGPPIWPFSADGNALNHSQLESQHGPVATQGPPIVALAQPLVSTHVSSTATPLLGYSVMPSTYAGMSSNSVSMPDTSFVPALQVGLARGKQDTVDALEAGKHALGRLSHVPHVS</sequence>
<proteinExistence type="predicted"/>
<dbReference type="EMBL" id="LGRX02002252">
    <property type="protein sequence ID" value="KAK3284550.1"/>
    <property type="molecule type" value="Genomic_DNA"/>
</dbReference>
<comment type="caution">
    <text evidence="3">The sequence shown here is derived from an EMBL/GenBank/DDBJ whole genome shotgun (WGS) entry which is preliminary data.</text>
</comment>
<gene>
    <name evidence="3" type="ORF">CYMTET_7807</name>
</gene>
<keyword evidence="1" id="KW-0175">Coiled coil</keyword>
<feature type="coiled-coil region" evidence="1">
    <location>
        <begin position="20"/>
        <end position="47"/>
    </location>
</feature>
<organism evidence="3 4">
    <name type="scientific">Cymbomonas tetramitiformis</name>
    <dbReference type="NCBI Taxonomy" id="36881"/>
    <lineage>
        <taxon>Eukaryota</taxon>
        <taxon>Viridiplantae</taxon>
        <taxon>Chlorophyta</taxon>
        <taxon>Pyramimonadophyceae</taxon>
        <taxon>Pyramimonadales</taxon>
        <taxon>Pyramimonadaceae</taxon>
        <taxon>Cymbomonas</taxon>
    </lineage>
</organism>
<feature type="compositionally biased region" description="Polar residues" evidence="2">
    <location>
        <begin position="159"/>
        <end position="176"/>
    </location>
</feature>